<keyword evidence="1" id="KW-0812">Transmembrane</keyword>
<protein>
    <submittedName>
        <fullName evidence="2">Uncharacterized protein</fullName>
    </submittedName>
</protein>
<sequence>MNSKTKNMNEQDGSMLVLSLIILGIIVAISLSITALLIPRAAIIREISNSVPALYSADSAMEWCIYEIRYSERILKPQMSTSISVWGGTPPGYLIKDVQNPIEGNECPYDDEYNHGAVGTYGGVSRALCLGPGVASTLCSP</sequence>
<dbReference type="AlphaFoldDB" id="A0A1F6XZX4"/>
<name>A0A1F6XZX4_9BACT</name>
<evidence type="ECO:0000256" key="1">
    <source>
        <dbReference type="SAM" id="Phobius"/>
    </source>
</evidence>
<comment type="caution">
    <text evidence="2">The sequence shown here is derived from an EMBL/GenBank/DDBJ whole genome shotgun (WGS) entry which is preliminary data.</text>
</comment>
<reference evidence="2 3" key="1">
    <citation type="journal article" date="2016" name="Nat. Commun.">
        <title>Thousands of microbial genomes shed light on interconnected biogeochemical processes in an aquifer system.</title>
        <authorList>
            <person name="Anantharaman K."/>
            <person name="Brown C.T."/>
            <person name="Hug L.A."/>
            <person name="Sharon I."/>
            <person name="Castelle C.J."/>
            <person name="Probst A.J."/>
            <person name="Thomas B.C."/>
            <person name="Singh A."/>
            <person name="Wilkins M.J."/>
            <person name="Karaoz U."/>
            <person name="Brodie E.L."/>
            <person name="Williams K.H."/>
            <person name="Hubbard S.S."/>
            <person name="Banfield J.F."/>
        </authorList>
    </citation>
    <scope>NUCLEOTIDE SEQUENCE [LARGE SCALE GENOMIC DNA]</scope>
</reference>
<evidence type="ECO:0000313" key="3">
    <source>
        <dbReference type="Proteomes" id="UP000176479"/>
    </source>
</evidence>
<organism evidence="2 3">
    <name type="scientific">Candidatus Nomurabacteria bacterium RIFCSPLOWO2_02_FULL_40_10</name>
    <dbReference type="NCBI Taxonomy" id="1801786"/>
    <lineage>
        <taxon>Bacteria</taxon>
        <taxon>Candidatus Nomuraibacteriota</taxon>
    </lineage>
</organism>
<gene>
    <name evidence="2" type="ORF">A3H53_02115</name>
</gene>
<feature type="transmembrane region" description="Helical" evidence="1">
    <location>
        <begin position="15"/>
        <end position="38"/>
    </location>
</feature>
<keyword evidence="1" id="KW-1133">Transmembrane helix</keyword>
<evidence type="ECO:0000313" key="2">
    <source>
        <dbReference type="EMBL" id="OGI99568.1"/>
    </source>
</evidence>
<accession>A0A1F6XZX4</accession>
<dbReference type="EMBL" id="MFVK01000017">
    <property type="protein sequence ID" value="OGI99568.1"/>
    <property type="molecule type" value="Genomic_DNA"/>
</dbReference>
<keyword evidence="1" id="KW-0472">Membrane</keyword>
<dbReference type="Proteomes" id="UP000176479">
    <property type="component" value="Unassembled WGS sequence"/>
</dbReference>
<proteinExistence type="predicted"/>